<protein>
    <submittedName>
        <fullName evidence="1">Uncharacterized protein</fullName>
    </submittedName>
</protein>
<accession>A0AAU6Q804</accession>
<dbReference type="EMBL" id="CP149783">
    <property type="protein sequence ID" value="WYF46377.1"/>
    <property type="molecule type" value="Genomic_DNA"/>
</dbReference>
<proteinExistence type="predicted"/>
<dbReference type="RefSeq" id="WP_339097855.1">
    <property type="nucleotide sequence ID" value="NZ_CP149783.1"/>
</dbReference>
<gene>
    <name evidence="1" type="ORF">WDJ50_15055</name>
</gene>
<reference evidence="1" key="1">
    <citation type="submission" date="2024-03" db="EMBL/GenBank/DDBJ databases">
        <title>Deinococcus weizhi sp. nov., isolated from human skin.</title>
        <authorList>
            <person name="Wei Z."/>
            <person name="Tian F."/>
            <person name="Yang C."/>
            <person name="Xin L.T."/>
            <person name="Wen Z.J."/>
            <person name="Lan K.C."/>
            <person name="Yu L."/>
            <person name="Zhe W."/>
            <person name="Dan F.D."/>
            <person name="Jun W."/>
            <person name="Rui Z."/>
            <person name="Yong X.J."/>
            <person name="Ting Y."/>
            <person name="Wei X."/>
            <person name="Xu Z.G."/>
            <person name="Xin Z."/>
            <person name="Dong F.G."/>
            <person name="Ni X.M."/>
            <person name="Zheng M.G."/>
            <person name="Chun Y."/>
            <person name="Qian W.X."/>
        </authorList>
    </citation>
    <scope>NUCLEOTIDE SEQUENCE</scope>
    <source>
        <strain evidence="1">VB142</strain>
    </source>
</reference>
<organism evidence="1">
    <name type="scientific">Deinococcus sp. VB142</name>
    <dbReference type="NCBI Taxonomy" id="3112952"/>
    <lineage>
        <taxon>Bacteria</taxon>
        <taxon>Thermotogati</taxon>
        <taxon>Deinococcota</taxon>
        <taxon>Deinococci</taxon>
        <taxon>Deinococcales</taxon>
        <taxon>Deinococcaceae</taxon>
        <taxon>Deinococcus</taxon>
    </lineage>
</organism>
<sequence length="79" mass="9035">MEPELTEALRRVFPTAAQVVLHEQLVIARWGGGKYFEDHLFAFDERGRPLIPLRPLELPELQDALRERYGGGYVTLQAS</sequence>
<evidence type="ECO:0000313" key="1">
    <source>
        <dbReference type="EMBL" id="WYF46377.1"/>
    </source>
</evidence>
<name>A0AAU6Q804_9DEIO</name>
<dbReference type="AlphaFoldDB" id="A0AAU6Q804"/>